<dbReference type="Proteomes" id="UP000749559">
    <property type="component" value="Unassembled WGS sequence"/>
</dbReference>
<dbReference type="OrthoDB" id="446368at2759"/>
<feature type="transmembrane region" description="Helical" evidence="7">
    <location>
        <begin position="546"/>
        <end position="566"/>
    </location>
</feature>
<evidence type="ECO:0000256" key="6">
    <source>
        <dbReference type="SAM" id="MobiDB-lite"/>
    </source>
</evidence>
<feature type="transmembrane region" description="Helical" evidence="7">
    <location>
        <begin position="586"/>
        <end position="605"/>
    </location>
</feature>
<feature type="transmembrane region" description="Helical" evidence="7">
    <location>
        <begin position="617"/>
        <end position="642"/>
    </location>
</feature>
<feature type="compositionally biased region" description="Basic residues" evidence="6">
    <location>
        <begin position="224"/>
        <end position="237"/>
    </location>
</feature>
<gene>
    <name evidence="9" type="ORF">OFUS_LOCUS2185</name>
</gene>
<feature type="region of interest" description="Disordered" evidence="6">
    <location>
        <begin position="1"/>
        <end position="40"/>
    </location>
</feature>
<dbReference type="GO" id="GO:0016020">
    <property type="term" value="C:membrane"/>
    <property type="evidence" value="ECO:0007669"/>
    <property type="project" value="UniProtKB-SubCell"/>
</dbReference>
<keyword evidence="2" id="KW-0813">Transport</keyword>
<feature type="region of interest" description="Disordered" evidence="6">
    <location>
        <begin position="197"/>
        <end position="243"/>
    </location>
</feature>
<feature type="compositionally biased region" description="Acidic residues" evidence="6">
    <location>
        <begin position="318"/>
        <end position="327"/>
    </location>
</feature>
<dbReference type="Pfam" id="PF07690">
    <property type="entry name" value="MFS_1"/>
    <property type="match status" value="1"/>
</dbReference>
<feature type="transmembrane region" description="Helical" evidence="7">
    <location>
        <begin position="436"/>
        <end position="463"/>
    </location>
</feature>
<dbReference type="SUPFAM" id="SSF103473">
    <property type="entry name" value="MFS general substrate transporter"/>
    <property type="match status" value="1"/>
</dbReference>
<feature type="transmembrane region" description="Helical" evidence="7">
    <location>
        <begin position="648"/>
        <end position="670"/>
    </location>
</feature>
<sequence>MDIGGDGNAVGQGRKDEYMSNKDSNGHGIGDGIKYPDDPQMQSYTSDNVFYGETESDLLNDDKDVSVKEILNDDVKARCQSDPGIQEETTADVHVGHSAINPAISTQSLQSNMSHNPTPKSSNYTVNIPRDNIESSINSGNADTPDSHLCLTDPSGVRNTVLDFRTKNLHSNDIEATDGDSKSKVVRQTGAVRFRDQQLNDDEDDYRVSSSERSHSYHGDTQHFRSHRSRPKTKTNKIKPIQALDYHGRAIKIKFPPPRIIRRSKSLDESRLGKRSRSRHRYARLHSENRAQSESEDDLEVPDGPRGYVIPPYISEESSSESDESDDSSTFSFSTLSRRQKLLLIMMFLANVVAFMCMGLPAPFFPTEASDKGLSKTVSGWIFGIFALAQFVVSPVFGKLLPVIGTRFLLLSGEFLGGGCTILFGVLHFVPQYMRIEYIVLCFVCRVIMAIGCAACTTATYAITALEFSDSIATVFGILETGVGVGLMIGPGIGGLLFDAGGFWLPFAVVGGLMILCVPFSFYILPSQTEQDNMDESGSFLAFIKIPSLMLVWLSVVLSSFVWSIFDPILAPHLTQFDLSPSMLGLIFLLLSAFYGIFSPIWGWLTDRIDKYNNILPLLSIGFLVAAGALLLIGPTPIIPFLSGYSELWLNLVALSVLGITISLTMVPTFQYMLEAATDKGIPENIQMYGVCGGLLNAAEALGDFSGPVLGGLITDKVGFPLCMTYTAYMCAIMAFVLMLLWGWQSKCGPCVNKPSSAKEHSKLKVEVNSDNSLSTSHADERSSLLRDVAGIERQQYYGTA</sequence>
<dbReference type="InterPro" id="IPR011701">
    <property type="entry name" value="MFS"/>
</dbReference>
<name>A0A8S4N106_OWEFU</name>
<accession>A0A8S4N106</accession>
<feature type="compositionally biased region" description="Basic and acidic residues" evidence="6">
    <location>
        <begin position="206"/>
        <end position="223"/>
    </location>
</feature>
<dbReference type="GO" id="GO:0022857">
    <property type="term" value="F:transmembrane transporter activity"/>
    <property type="evidence" value="ECO:0007669"/>
    <property type="project" value="InterPro"/>
</dbReference>
<reference evidence="9" key="1">
    <citation type="submission" date="2022-03" db="EMBL/GenBank/DDBJ databases">
        <authorList>
            <person name="Martin C."/>
        </authorList>
    </citation>
    <scope>NUCLEOTIDE SEQUENCE</scope>
</reference>
<feature type="transmembrane region" description="Helical" evidence="7">
    <location>
        <begin position="342"/>
        <end position="361"/>
    </location>
</feature>
<evidence type="ECO:0000256" key="2">
    <source>
        <dbReference type="ARBA" id="ARBA00022448"/>
    </source>
</evidence>
<dbReference type="AlphaFoldDB" id="A0A8S4N106"/>
<evidence type="ECO:0000256" key="4">
    <source>
        <dbReference type="ARBA" id="ARBA00022989"/>
    </source>
</evidence>
<evidence type="ECO:0000259" key="8">
    <source>
        <dbReference type="PROSITE" id="PS50850"/>
    </source>
</evidence>
<keyword evidence="5 7" id="KW-0472">Membrane</keyword>
<dbReference type="PANTHER" id="PTHR23506">
    <property type="entry name" value="GH10249P"/>
    <property type="match status" value="1"/>
</dbReference>
<feature type="transmembrane region" description="Helical" evidence="7">
    <location>
        <begin position="504"/>
        <end position="525"/>
    </location>
</feature>
<keyword evidence="4 7" id="KW-1133">Transmembrane helix</keyword>
<dbReference type="InterPro" id="IPR020846">
    <property type="entry name" value="MFS_dom"/>
</dbReference>
<evidence type="ECO:0000313" key="10">
    <source>
        <dbReference type="Proteomes" id="UP000749559"/>
    </source>
</evidence>
<evidence type="ECO:0000256" key="3">
    <source>
        <dbReference type="ARBA" id="ARBA00022692"/>
    </source>
</evidence>
<evidence type="ECO:0000256" key="1">
    <source>
        <dbReference type="ARBA" id="ARBA00004141"/>
    </source>
</evidence>
<dbReference type="InterPro" id="IPR050930">
    <property type="entry name" value="MFS_Vesicular_Transporter"/>
</dbReference>
<feature type="transmembrane region" description="Helical" evidence="7">
    <location>
        <begin position="726"/>
        <end position="744"/>
    </location>
</feature>
<feature type="compositionally biased region" description="Basic residues" evidence="6">
    <location>
        <begin position="273"/>
        <end position="284"/>
    </location>
</feature>
<feature type="domain" description="Major facilitator superfamily (MFS) profile" evidence="8">
    <location>
        <begin position="343"/>
        <end position="747"/>
    </location>
</feature>
<feature type="transmembrane region" description="Helical" evidence="7">
    <location>
        <begin position="381"/>
        <end position="401"/>
    </location>
</feature>
<evidence type="ECO:0000313" key="9">
    <source>
        <dbReference type="EMBL" id="CAH1774797.1"/>
    </source>
</evidence>
<dbReference type="PROSITE" id="PS50850">
    <property type="entry name" value="MFS"/>
    <property type="match status" value="1"/>
</dbReference>
<evidence type="ECO:0000256" key="5">
    <source>
        <dbReference type="ARBA" id="ARBA00023136"/>
    </source>
</evidence>
<proteinExistence type="predicted"/>
<feature type="region of interest" description="Disordered" evidence="6">
    <location>
        <begin position="255"/>
        <end position="330"/>
    </location>
</feature>
<dbReference type="EMBL" id="CAIIXF020000001">
    <property type="protein sequence ID" value="CAH1774797.1"/>
    <property type="molecule type" value="Genomic_DNA"/>
</dbReference>
<evidence type="ECO:0000256" key="7">
    <source>
        <dbReference type="SAM" id="Phobius"/>
    </source>
</evidence>
<feature type="compositionally biased region" description="Gly residues" evidence="6">
    <location>
        <begin position="1"/>
        <end position="10"/>
    </location>
</feature>
<feature type="transmembrane region" description="Helical" evidence="7">
    <location>
        <begin position="408"/>
        <end position="430"/>
    </location>
</feature>
<protein>
    <recommendedName>
        <fullName evidence="8">Major facilitator superfamily (MFS) profile domain-containing protein</fullName>
    </recommendedName>
</protein>
<organism evidence="9 10">
    <name type="scientific">Owenia fusiformis</name>
    <name type="common">Polychaete worm</name>
    <dbReference type="NCBI Taxonomy" id="6347"/>
    <lineage>
        <taxon>Eukaryota</taxon>
        <taxon>Metazoa</taxon>
        <taxon>Spiralia</taxon>
        <taxon>Lophotrochozoa</taxon>
        <taxon>Annelida</taxon>
        <taxon>Polychaeta</taxon>
        <taxon>Sedentaria</taxon>
        <taxon>Canalipalpata</taxon>
        <taxon>Sabellida</taxon>
        <taxon>Oweniida</taxon>
        <taxon>Oweniidae</taxon>
        <taxon>Owenia</taxon>
    </lineage>
</organism>
<dbReference type="PANTHER" id="PTHR23506:SF26">
    <property type="entry name" value="MFS-TYPE TRANSPORTER SLC18B1"/>
    <property type="match status" value="1"/>
</dbReference>
<keyword evidence="10" id="KW-1185">Reference proteome</keyword>
<comment type="subcellular location">
    <subcellularLocation>
        <location evidence="1">Membrane</location>
        <topology evidence="1">Multi-pass membrane protein</topology>
    </subcellularLocation>
</comment>
<dbReference type="Gene3D" id="1.20.1250.20">
    <property type="entry name" value="MFS general substrate transporter like domains"/>
    <property type="match status" value="2"/>
</dbReference>
<dbReference type="InterPro" id="IPR036259">
    <property type="entry name" value="MFS_trans_sf"/>
</dbReference>
<comment type="caution">
    <text evidence="9">The sequence shown here is derived from an EMBL/GenBank/DDBJ whole genome shotgun (WGS) entry which is preliminary data.</text>
</comment>
<feature type="transmembrane region" description="Helical" evidence="7">
    <location>
        <begin position="475"/>
        <end position="498"/>
    </location>
</feature>
<keyword evidence="3 7" id="KW-0812">Transmembrane</keyword>